<evidence type="ECO:0000313" key="12">
    <source>
        <dbReference type="EMBL" id="KIJ07507.1"/>
    </source>
</evidence>
<evidence type="ECO:0000256" key="7">
    <source>
        <dbReference type="ARBA" id="ARBA00022824"/>
    </source>
</evidence>
<evidence type="ECO:0000256" key="8">
    <source>
        <dbReference type="ARBA" id="ARBA00022989"/>
    </source>
</evidence>
<reference evidence="13" key="2">
    <citation type="submission" date="2015-01" db="EMBL/GenBank/DDBJ databases">
        <title>Evolutionary Origins and Diversification of the Mycorrhizal Mutualists.</title>
        <authorList>
            <consortium name="DOE Joint Genome Institute"/>
            <consortium name="Mycorrhizal Genomics Consortium"/>
            <person name="Kohler A."/>
            <person name="Kuo A."/>
            <person name="Nagy L.G."/>
            <person name="Floudas D."/>
            <person name="Copeland A."/>
            <person name="Barry K.W."/>
            <person name="Cichocki N."/>
            <person name="Veneault-Fourrey C."/>
            <person name="LaButti K."/>
            <person name="Lindquist E.A."/>
            <person name="Lipzen A."/>
            <person name="Lundell T."/>
            <person name="Morin E."/>
            <person name="Murat C."/>
            <person name="Riley R."/>
            <person name="Ohm R."/>
            <person name="Sun H."/>
            <person name="Tunlid A."/>
            <person name="Henrissat B."/>
            <person name="Grigoriev I.V."/>
            <person name="Hibbett D.S."/>
            <person name="Martin F."/>
        </authorList>
    </citation>
    <scope>NUCLEOTIDE SEQUENCE [LARGE SCALE GENOMIC DNA]</scope>
    <source>
        <strain evidence="13">ATCC 200175</strain>
    </source>
</reference>
<keyword evidence="7 11" id="KW-0256">Endoplasmic reticulum</keyword>
<evidence type="ECO:0000256" key="5">
    <source>
        <dbReference type="ARBA" id="ARBA00022679"/>
    </source>
</evidence>
<dbReference type="EC" id="2.4.1.-" evidence="11"/>
<dbReference type="Pfam" id="PF03901">
    <property type="entry name" value="Glyco_transf_22"/>
    <property type="match status" value="1"/>
</dbReference>
<keyword evidence="8 11" id="KW-1133">Transmembrane helix</keyword>
<evidence type="ECO:0000256" key="10">
    <source>
        <dbReference type="ARBA" id="ARBA00038466"/>
    </source>
</evidence>
<dbReference type="InterPro" id="IPR005599">
    <property type="entry name" value="GPI_mannosylTrfase"/>
</dbReference>
<feature type="transmembrane region" description="Helical" evidence="11">
    <location>
        <begin position="9"/>
        <end position="29"/>
    </location>
</feature>
<dbReference type="EMBL" id="KN819868">
    <property type="protein sequence ID" value="KIJ07507.1"/>
    <property type="molecule type" value="Genomic_DNA"/>
</dbReference>
<keyword evidence="6 11" id="KW-0812">Transmembrane</keyword>
<dbReference type="PANTHER" id="PTHR22760">
    <property type="entry name" value="GLYCOSYLTRANSFERASE"/>
    <property type="match status" value="1"/>
</dbReference>
<keyword evidence="3" id="KW-0337">GPI-anchor biosynthesis</keyword>
<dbReference type="PANTHER" id="PTHR22760:SF3">
    <property type="entry name" value="GPI MANNOSYLTRANSFERASE 4"/>
    <property type="match status" value="1"/>
</dbReference>
<proteinExistence type="inferred from homology"/>
<name>A0A0C9THP5_PAXIN</name>
<evidence type="ECO:0000256" key="11">
    <source>
        <dbReference type="RuleBase" id="RU363075"/>
    </source>
</evidence>
<comment type="subcellular location">
    <subcellularLocation>
        <location evidence="1 11">Endoplasmic reticulum membrane</location>
        <topology evidence="1 11">Multi-pass membrane protein</topology>
    </subcellularLocation>
</comment>
<keyword evidence="4 11" id="KW-0328">Glycosyltransferase</keyword>
<evidence type="ECO:0000313" key="13">
    <source>
        <dbReference type="Proteomes" id="UP000053647"/>
    </source>
</evidence>
<evidence type="ECO:0000256" key="3">
    <source>
        <dbReference type="ARBA" id="ARBA00022502"/>
    </source>
</evidence>
<sequence length="561" mass="61742">MPASRPFKWVYIALWLIRVCFALFGTGYIHPDEHMQNGEIAAGDILGLHALKSWEWHPASPVRSIVPAFVTTGVPILFFKLFGSERLATNVQVSMLFRIERLAFLNLSMLLDYSLLSLISSPAHQRLGLLLLASSYVMHTFQVRPFSNSLESVLVALCLVLFQRIVVDGLTPLNGGGKDADDSASKRGRTFKRDLHLLAILGVVGTFTRPTFLAFALPIAYQVLLFSCRVAGSPIRAVALLLPPLCSAALAASGFIVADTYYFRGNFSNPVITPYNFVQYNLSAENLADHGLHPRWLHLSVNLPMMVGPGLLWFTLCSIYEYAKHYGRSSEGDPVGMDTIRQTIIQMILHSLLILSVQPHQELRFLTPLVLPIIVLAATLKRSARPGKLFWASRTFSASWITFNVLLALVFGFLHQGGVVPSLFSLRATLDDVSSGMSTHIIYWKTYMPPRHLLGVSQKDVLSGKISLTDLAGASQDALKAAFSTPSCDATYLVTPMAMYLSLPEEIVSCTALQKRIFPHLDLDHISETVQAGWYDGLSLGIYAVKRSCTADGPTTGASLK</sequence>
<accession>A0A0C9THP5</accession>
<evidence type="ECO:0000256" key="4">
    <source>
        <dbReference type="ARBA" id="ARBA00022676"/>
    </source>
</evidence>
<keyword evidence="9 11" id="KW-0472">Membrane</keyword>
<dbReference type="GO" id="GO:0005789">
    <property type="term" value="C:endoplasmic reticulum membrane"/>
    <property type="evidence" value="ECO:0007669"/>
    <property type="project" value="UniProtKB-SubCell"/>
</dbReference>
<evidence type="ECO:0000256" key="9">
    <source>
        <dbReference type="ARBA" id="ARBA00023136"/>
    </source>
</evidence>
<protein>
    <recommendedName>
        <fullName evidence="11">Mannosyltransferase</fullName>
        <ecNumber evidence="11">2.4.1.-</ecNumber>
    </recommendedName>
</protein>
<organism evidence="12 13">
    <name type="scientific">Paxillus involutus ATCC 200175</name>
    <dbReference type="NCBI Taxonomy" id="664439"/>
    <lineage>
        <taxon>Eukaryota</taxon>
        <taxon>Fungi</taxon>
        <taxon>Dikarya</taxon>
        <taxon>Basidiomycota</taxon>
        <taxon>Agaricomycotina</taxon>
        <taxon>Agaricomycetes</taxon>
        <taxon>Agaricomycetidae</taxon>
        <taxon>Boletales</taxon>
        <taxon>Paxilineae</taxon>
        <taxon>Paxillaceae</taxon>
        <taxon>Paxillus</taxon>
    </lineage>
</organism>
<comment type="pathway">
    <text evidence="2">Glycolipid biosynthesis; glycosylphosphatidylinositol-anchor biosynthesis.</text>
</comment>
<gene>
    <name evidence="12" type="ORF">PAXINDRAFT_120945</name>
</gene>
<feature type="transmembrane region" description="Helical" evidence="11">
    <location>
        <begin position="64"/>
        <end position="82"/>
    </location>
</feature>
<keyword evidence="5 12" id="KW-0808">Transferase</keyword>
<dbReference type="OrthoDB" id="10066429at2759"/>
<comment type="similarity">
    <text evidence="10">Belongs to the glycosyltransferase 22 family. PIGZ subfamily.</text>
</comment>
<feature type="transmembrane region" description="Helical" evidence="11">
    <location>
        <begin position="396"/>
        <end position="414"/>
    </location>
</feature>
<dbReference type="GO" id="GO:0000026">
    <property type="term" value="F:alpha-1,2-mannosyltransferase activity"/>
    <property type="evidence" value="ECO:0007669"/>
    <property type="project" value="TreeGrafter"/>
</dbReference>
<dbReference type="GO" id="GO:0006506">
    <property type="term" value="P:GPI anchor biosynthetic process"/>
    <property type="evidence" value="ECO:0007669"/>
    <property type="project" value="UniProtKB-KW"/>
</dbReference>
<evidence type="ECO:0000256" key="6">
    <source>
        <dbReference type="ARBA" id="ARBA00022692"/>
    </source>
</evidence>
<feature type="transmembrane region" description="Helical" evidence="11">
    <location>
        <begin position="195"/>
        <end position="225"/>
    </location>
</feature>
<keyword evidence="13" id="KW-1185">Reference proteome</keyword>
<dbReference type="Proteomes" id="UP000053647">
    <property type="component" value="Unassembled WGS sequence"/>
</dbReference>
<dbReference type="AlphaFoldDB" id="A0A0C9THP5"/>
<reference evidence="12 13" key="1">
    <citation type="submission" date="2014-06" db="EMBL/GenBank/DDBJ databases">
        <authorList>
            <consortium name="DOE Joint Genome Institute"/>
            <person name="Kuo A."/>
            <person name="Kohler A."/>
            <person name="Nagy L.G."/>
            <person name="Floudas D."/>
            <person name="Copeland A."/>
            <person name="Barry K.W."/>
            <person name="Cichocki N."/>
            <person name="Veneault-Fourrey C."/>
            <person name="LaButti K."/>
            <person name="Lindquist E.A."/>
            <person name="Lipzen A."/>
            <person name="Lundell T."/>
            <person name="Morin E."/>
            <person name="Murat C."/>
            <person name="Sun H."/>
            <person name="Tunlid A."/>
            <person name="Henrissat B."/>
            <person name="Grigoriev I.V."/>
            <person name="Hibbett D.S."/>
            <person name="Martin F."/>
            <person name="Nordberg H.P."/>
            <person name="Cantor M.N."/>
            <person name="Hua S.X."/>
        </authorList>
    </citation>
    <scope>NUCLEOTIDE SEQUENCE [LARGE SCALE GENOMIC DNA]</scope>
    <source>
        <strain evidence="12 13">ATCC 200175</strain>
    </source>
</reference>
<evidence type="ECO:0000256" key="1">
    <source>
        <dbReference type="ARBA" id="ARBA00004477"/>
    </source>
</evidence>
<evidence type="ECO:0000256" key="2">
    <source>
        <dbReference type="ARBA" id="ARBA00004687"/>
    </source>
</evidence>
<feature type="transmembrane region" description="Helical" evidence="11">
    <location>
        <begin position="237"/>
        <end position="258"/>
    </location>
</feature>